<dbReference type="Proteomes" id="UP000606870">
    <property type="component" value="Unassembled WGS sequence"/>
</dbReference>
<dbReference type="RefSeq" id="WP_186501996.1">
    <property type="nucleotide sequence ID" value="NZ_JACOGK010000003.1"/>
</dbReference>
<proteinExistence type="predicted"/>
<organism evidence="3 4">
    <name type="scientific">Megasphaera hominis</name>
    <dbReference type="NCBI Taxonomy" id="159836"/>
    <lineage>
        <taxon>Bacteria</taxon>
        <taxon>Bacillati</taxon>
        <taxon>Bacillota</taxon>
        <taxon>Negativicutes</taxon>
        <taxon>Veillonellales</taxon>
        <taxon>Veillonellaceae</taxon>
        <taxon>Megasphaera</taxon>
    </lineage>
</organism>
<accession>A0ABR6VIC3</accession>
<evidence type="ECO:0000313" key="3">
    <source>
        <dbReference type="EMBL" id="MBC3535941.1"/>
    </source>
</evidence>
<dbReference type="Gene3D" id="3.30.565.40">
    <property type="entry name" value="Fervidobacterium nodosum Rt17-B1 like"/>
    <property type="match status" value="1"/>
</dbReference>
<dbReference type="EMBL" id="JACOGK010000003">
    <property type="protein sequence ID" value="MBC3535941.1"/>
    <property type="molecule type" value="Genomic_DNA"/>
</dbReference>
<evidence type="ECO:0000259" key="2">
    <source>
        <dbReference type="Pfam" id="PF11738"/>
    </source>
</evidence>
<evidence type="ECO:0000313" key="4">
    <source>
        <dbReference type="Proteomes" id="UP000606870"/>
    </source>
</evidence>
<dbReference type="InterPro" id="IPR037126">
    <property type="entry name" value="PdaC/RsiV-like_sf"/>
</dbReference>
<dbReference type="InterPro" id="IPR021729">
    <property type="entry name" value="DUF3298"/>
</dbReference>
<feature type="chain" id="PRO_5045517855" evidence="1">
    <location>
        <begin position="22"/>
        <end position="222"/>
    </location>
</feature>
<keyword evidence="4" id="KW-1185">Reference proteome</keyword>
<keyword evidence="1" id="KW-0732">Signal</keyword>
<feature type="signal peptide" evidence="1">
    <location>
        <begin position="1"/>
        <end position="21"/>
    </location>
</feature>
<feature type="domain" description="DUF3298" evidence="2">
    <location>
        <begin position="177"/>
        <end position="214"/>
    </location>
</feature>
<reference evidence="3 4" key="1">
    <citation type="submission" date="2020-08" db="EMBL/GenBank/DDBJ databases">
        <authorList>
            <person name="Liu C."/>
            <person name="Sun Q."/>
        </authorList>
    </citation>
    <scope>NUCLEOTIDE SEQUENCE [LARGE SCALE GENOMIC DNA]</scope>
    <source>
        <strain evidence="3 4">NSJ-59</strain>
    </source>
</reference>
<dbReference type="Gene3D" id="3.90.640.20">
    <property type="entry name" value="Heat-shock cognate protein, ATPase"/>
    <property type="match status" value="1"/>
</dbReference>
<dbReference type="Pfam" id="PF11738">
    <property type="entry name" value="DUF3298"/>
    <property type="match status" value="1"/>
</dbReference>
<sequence>MVRRQVINTFFTLFLFLVCLAGTVAASASEPLQQAPAYVVQKDGFTAKIPQVLARDTRYAKGADRINSALRVLADEACQAYESNPIRAGFSRTITGEITYSSPKILSLLIYDSVYYKDAAHPLTGVAGYTFRLPAGKRVDWQQLVREEDRQFMTLPALNRQMRLQIMTGRFQTYADFQGLTELPAVFYVDEQGKIVFLFQQYAVGPYAAGFCPFHTGRQIRY</sequence>
<protein>
    <submittedName>
        <fullName evidence="3">DUF3298 domain-containing protein</fullName>
    </submittedName>
</protein>
<name>A0ABR6VIC3_9FIRM</name>
<comment type="caution">
    <text evidence="3">The sequence shown here is derived from an EMBL/GenBank/DDBJ whole genome shotgun (WGS) entry which is preliminary data.</text>
</comment>
<evidence type="ECO:0000256" key="1">
    <source>
        <dbReference type="SAM" id="SignalP"/>
    </source>
</evidence>
<gene>
    <name evidence="3" type="ORF">H8J70_01520</name>
</gene>